<dbReference type="RefSeq" id="WP_198571191.1">
    <property type="nucleotide sequence ID" value="NZ_CP066167.1"/>
</dbReference>
<dbReference type="Gene3D" id="1.10.3210.10">
    <property type="entry name" value="Hypothetical protein af1432"/>
    <property type="match status" value="1"/>
</dbReference>
<keyword evidence="3" id="KW-1185">Reference proteome</keyword>
<organism evidence="2 3">
    <name type="scientific">Spongiibacter nanhainus</name>
    <dbReference type="NCBI Taxonomy" id="2794344"/>
    <lineage>
        <taxon>Bacteria</taxon>
        <taxon>Pseudomonadati</taxon>
        <taxon>Pseudomonadota</taxon>
        <taxon>Gammaproteobacteria</taxon>
        <taxon>Cellvibrionales</taxon>
        <taxon>Spongiibacteraceae</taxon>
        <taxon>Spongiibacter</taxon>
    </lineage>
</organism>
<dbReference type="InterPro" id="IPR052340">
    <property type="entry name" value="RNase_Y/CdgJ"/>
</dbReference>
<protein>
    <submittedName>
        <fullName evidence="2">HDOD domain-containing protein</fullName>
    </submittedName>
</protein>
<name>A0A7T4R3W4_9GAMM</name>
<feature type="domain" description="HDOD" evidence="1">
    <location>
        <begin position="25"/>
        <end position="212"/>
    </location>
</feature>
<dbReference type="PANTHER" id="PTHR33525:SF3">
    <property type="entry name" value="RIBONUCLEASE Y"/>
    <property type="match status" value="1"/>
</dbReference>
<gene>
    <name evidence="2" type="ORF">I6N98_07655</name>
</gene>
<reference evidence="2 3" key="1">
    <citation type="submission" date="2020-12" db="EMBL/GenBank/DDBJ databases">
        <authorList>
            <person name="Shan Y."/>
        </authorList>
    </citation>
    <scope>NUCLEOTIDE SEQUENCE [LARGE SCALE GENOMIC DNA]</scope>
    <source>
        <strain evidence="3">csc3.9</strain>
    </source>
</reference>
<proteinExistence type="predicted"/>
<dbReference type="KEGG" id="snan:I6N98_07655"/>
<dbReference type="PANTHER" id="PTHR33525">
    <property type="match status" value="1"/>
</dbReference>
<dbReference type="AlphaFoldDB" id="A0A7T4R3W4"/>
<dbReference type="Pfam" id="PF08668">
    <property type="entry name" value="HDOD"/>
    <property type="match status" value="1"/>
</dbReference>
<dbReference type="InterPro" id="IPR013976">
    <property type="entry name" value="HDOD"/>
</dbReference>
<dbReference type="EMBL" id="CP066167">
    <property type="protein sequence ID" value="QQD19707.1"/>
    <property type="molecule type" value="Genomic_DNA"/>
</dbReference>
<dbReference type="SUPFAM" id="SSF109604">
    <property type="entry name" value="HD-domain/PDEase-like"/>
    <property type="match status" value="1"/>
</dbReference>
<evidence type="ECO:0000313" key="2">
    <source>
        <dbReference type="EMBL" id="QQD19707.1"/>
    </source>
</evidence>
<accession>A0A7T4R3W4</accession>
<dbReference type="Proteomes" id="UP000596063">
    <property type="component" value="Chromosome"/>
</dbReference>
<dbReference type="PROSITE" id="PS51833">
    <property type="entry name" value="HDOD"/>
    <property type="match status" value="1"/>
</dbReference>
<evidence type="ECO:0000313" key="3">
    <source>
        <dbReference type="Proteomes" id="UP000596063"/>
    </source>
</evidence>
<evidence type="ECO:0000259" key="1">
    <source>
        <dbReference type="PROSITE" id="PS51833"/>
    </source>
</evidence>
<sequence length="280" mass="30771">MTAASFIDQVRQDLYKAIENDSIVLPTLPEVALEVREAASDPDISLGKLASIIEQDSSIATRILRVSNSSLLRGSEPIQDVKNAIGRIGLAYTSTLVTTMAMQQIFLSTKESLNKRMRSIWVHSTDVAAISHTLAKGQRHLKPELATLAGVVHQIGALPILSYAVGRGFLRDHPELLDEALVALTPEVGTMILESWGFANAIVMVPTAHLMFDREIERPDYADLVTVANLHTYAGTDHPLAQVDWAEVTAFHRLGLPVTPGEEDESYLQQVEQMQELLRA</sequence>